<dbReference type="AlphaFoldDB" id="A0A0F8ZMF1"/>
<dbReference type="PANTHER" id="PTHR37560">
    <property type="entry name" value="UPF0210 PROTEIN SPR0218"/>
    <property type="match status" value="1"/>
</dbReference>
<dbReference type="PANTHER" id="PTHR37560:SF2">
    <property type="entry name" value="DUF711 DOMAIN-CONTAINING PROTEIN"/>
    <property type="match status" value="1"/>
</dbReference>
<sequence>LQKMFTDYNIDYFACCMMLAHQIHEFGIFEKLLLNEVPLFIKNNKKFFTSLPVASTKTGISISALKSGAKIIKNLSEPDPFNNLQFCVSSNVEPNVPFFPAAYHFSEKPVFSIALEMADEVIQVIDLSPYDKDHAMVIAKYLEKN</sequence>
<comment type="caution">
    <text evidence="1">The sequence shown here is derived from an EMBL/GenBank/DDBJ whole genome shotgun (WGS) entry which is preliminary data.</text>
</comment>
<feature type="non-terminal residue" evidence="1">
    <location>
        <position position="1"/>
    </location>
</feature>
<reference evidence="1" key="1">
    <citation type="journal article" date="2015" name="Nature">
        <title>Complex archaea that bridge the gap between prokaryotes and eukaryotes.</title>
        <authorList>
            <person name="Spang A."/>
            <person name="Saw J.H."/>
            <person name="Jorgensen S.L."/>
            <person name="Zaremba-Niedzwiedzka K."/>
            <person name="Martijn J."/>
            <person name="Lind A.E."/>
            <person name="van Eijk R."/>
            <person name="Schleper C."/>
            <person name="Guy L."/>
            <person name="Ettema T.J."/>
        </authorList>
    </citation>
    <scope>NUCLEOTIDE SEQUENCE</scope>
</reference>
<dbReference type="SUPFAM" id="SSF51998">
    <property type="entry name" value="PFL-like glycyl radical enzymes"/>
    <property type="match status" value="1"/>
</dbReference>
<dbReference type="Gene3D" id="3.20.70.20">
    <property type="match status" value="1"/>
</dbReference>
<protein>
    <submittedName>
        <fullName evidence="1">Uncharacterized protein</fullName>
    </submittedName>
</protein>
<accession>A0A0F8ZMF1</accession>
<proteinExistence type="predicted"/>
<dbReference type="InterPro" id="IPR007841">
    <property type="entry name" value="UPF0210"/>
</dbReference>
<dbReference type="EMBL" id="LAZR01047095">
    <property type="protein sequence ID" value="KKK95018.1"/>
    <property type="molecule type" value="Genomic_DNA"/>
</dbReference>
<gene>
    <name evidence="1" type="ORF">LCGC14_2677030</name>
</gene>
<evidence type="ECO:0000313" key="1">
    <source>
        <dbReference type="EMBL" id="KKK95018.1"/>
    </source>
</evidence>
<organism evidence="1">
    <name type="scientific">marine sediment metagenome</name>
    <dbReference type="NCBI Taxonomy" id="412755"/>
    <lineage>
        <taxon>unclassified sequences</taxon>
        <taxon>metagenomes</taxon>
        <taxon>ecological metagenomes</taxon>
    </lineage>
</organism>
<dbReference type="Pfam" id="PF05167">
    <property type="entry name" value="DUF711"/>
    <property type="match status" value="1"/>
</dbReference>
<name>A0A0F8ZMF1_9ZZZZ</name>